<evidence type="ECO:0000313" key="3">
    <source>
        <dbReference type="EMBL" id="TPP10893.1"/>
    </source>
</evidence>
<dbReference type="PANTHER" id="PTHR33713:SF6">
    <property type="entry name" value="ANTITOXIN YEFM"/>
    <property type="match status" value="1"/>
</dbReference>
<dbReference type="InterPro" id="IPR051405">
    <property type="entry name" value="phD/YefM_antitoxin"/>
</dbReference>
<dbReference type="Gene3D" id="3.40.1620.10">
    <property type="entry name" value="YefM-like domain"/>
    <property type="match status" value="1"/>
</dbReference>
<reference evidence="3 4" key="1">
    <citation type="submission" date="2019-06" db="EMBL/GenBank/DDBJ databases">
        <title>Rhizobium sp. CL12 isolated from roots of soybean.</title>
        <authorList>
            <person name="Wang C."/>
        </authorList>
    </citation>
    <scope>NUCLEOTIDE SEQUENCE [LARGE SCALE GENOMIC DNA]</scope>
    <source>
        <strain evidence="3 4">CL12</strain>
    </source>
</reference>
<accession>A0A504V0V1</accession>
<dbReference type="InterPro" id="IPR006442">
    <property type="entry name" value="Antitoxin_Phd/YefM"/>
</dbReference>
<dbReference type="RefSeq" id="WP_140827210.1">
    <property type="nucleotide sequence ID" value="NZ_VFYP01000001.1"/>
</dbReference>
<proteinExistence type="inferred from homology"/>
<dbReference type="AlphaFoldDB" id="A0A504V0V1"/>
<dbReference type="NCBIfam" id="TIGR01552">
    <property type="entry name" value="phd_fam"/>
    <property type="match status" value="1"/>
</dbReference>
<dbReference type="PANTHER" id="PTHR33713">
    <property type="entry name" value="ANTITOXIN YAFN-RELATED"/>
    <property type="match status" value="1"/>
</dbReference>
<gene>
    <name evidence="3" type="ORF">FJQ55_08650</name>
</gene>
<protein>
    <recommendedName>
        <fullName evidence="2">Antitoxin</fullName>
    </recommendedName>
</protein>
<evidence type="ECO:0000256" key="2">
    <source>
        <dbReference type="RuleBase" id="RU362080"/>
    </source>
</evidence>
<sequence length="84" mass="9435">MRTTSYSDLRKNLASLLDSVTEDRTPVLITRDRGKPAAVLMSVEDFASYEETQHLLKSPRNAERLLEAVRDLDAGKGEARELSE</sequence>
<evidence type="ECO:0000313" key="4">
    <source>
        <dbReference type="Proteomes" id="UP000316429"/>
    </source>
</evidence>
<keyword evidence="4" id="KW-1185">Reference proteome</keyword>
<dbReference type="Proteomes" id="UP000316429">
    <property type="component" value="Unassembled WGS sequence"/>
</dbReference>
<dbReference type="InterPro" id="IPR036165">
    <property type="entry name" value="YefM-like_sf"/>
</dbReference>
<comment type="caution">
    <text evidence="3">The sequence shown here is derived from an EMBL/GenBank/DDBJ whole genome shotgun (WGS) entry which is preliminary data.</text>
</comment>
<dbReference type="SUPFAM" id="SSF143120">
    <property type="entry name" value="YefM-like"/>
    <property type="match status" value="1"/>
</dbReference>
<name>A0A504V0V1_9HYPH</name>
<evidence type="ECO:0000256" key="1">
    <source>
        <dbReference type="ARBA" id="ARBA00009981"/>
    </source>
</evidence>
<dbReference type="OrthoDB" id="9802003at2"/>
<comment type="function">
    <text evidence="2">Antitoxin component of a type II toxin-antitoxin (TA) system.</text>
</comment>
<dbReference type="Pfam" id="PF02604">
    <property type="entry name" value="PhdYeFM_antitox"/>
    <property type="match status" value="1"/>
</dbReference>
<organism evidence="3 4">
    <name type="scientific">Rhizobium glycinendophyticum</name>
    <dbReference type="NCBI Taxonomy" id="2589807"/>
    <lineage>
        <taxon>Bacteria</taxon>
        <taxon>Pseudomonadati</taxon>
        <taxon>Pseudomonadota</taxon>
        <taxon>Alphaproteobacteria</taxon>
        <taxon>Hyphomicrobiales</taxon>
        <taxon>Rhizobiaceae</taxon>
        <taxon>Rhizobium/Agrobacterium group</taxon>
        <taxon>Rhizobium</taxon>
    </lineage>
</organism>
<comment type="similarity">
    <text evidence="1 2">Belongs to the phD/YefM antitoxin family.</text>
</comment>
<dbReference type="Gene3D" id="6.10.250.330">
    <property type="match status" value="1"/>
</dbReference>
<dbReference type="EMBL" id="VFYP01000001">
    <property type="protein sequence ID" value="TPP10893.1"/>
    <property type="molecule type" value="Genomic_DNA"/>
</dbReference>